<dbReference type="Gramene" id="AET4Gv20481900.3">
    <property type="protein sequence ID" value="AET4Gv20481900.3"/>
    <property type="gene ID" value="AET4Gv20481900"/>
</dbReference>
<dbReference type="Proteomes" id="UP000015105">
    <property type="component" value="Chromosome 4D"/>
</dbReference>
<protein>
    <recommendedName>
        <fullName evidence="2">DUF7787 domain-containing protein</fullName>
    </recommendedName>
</protein>
<evidence type="ECO:0000313" key="4">
    <source>
        <dbReference type="Proteomes" id="UP000015105"/>
    </source>
</evidence>
<organism evidence="3 4">
    <name type="scientific">Aegilops tauschii subsp. strangulata</name>
    <name type="common">Goatgrass</name>
    <dbReference type="NCBI Taxonomy" id="200361"/>
    <lineage>
        <taxon>Eukaryota</taxon>
        <taxon>Viridiplantae</taxon>
        <taxon>Streptophyta</taxon>
        <taxon>Embryophyta</taxon>
        <taxon>Tracheophyta</taxon>
        <taxon>Spermatophyta</taxon>
        <taxon>Magnoliopsida</taxon>
        <taxon>Liliopsida</taxon>
        <taxon>Poales</taxon>
        <taxon>Poaceae</taxon>
        <taxon>BOP clade</taxon>
        <taxon>Pooideae</taxon>
        <taxon>Triticodae</taxon>
        <taxon>Triticeae</taxon>
        <taxon>Triticinae</taxon>
        <taxon>Aegilops</taxon>
    </lineage>
</organism>
<accession>A0A453I882</accession>
<reference evidence="4" key="1">
    <citation type="journal article" date="2014" name="Science">
        <title>Ancient hybridizations among the ancestral genomes of bread wheat.</title>
        <authorList>
            <consortium name="International Wheat Genome Sequencing Consortium,"/>
            <person name="Marcussen T."/>
            <person name="Sandve S.R."/>
            <person name="Heier L."/>
            <person name="Spannagl M."/>
            <person name="Pfeifer M."/>
            <person name="Jakobsen K.S."/>
            <person name="Wulff B.B."/>
            <person name="Steuernagel B."/>
            <person name="Mayer K.F."/>
            <person name="Olsen O.A."/>
        </authorList>
    </citation>
    <scope>NUCLEOTIDE SEQUENCE [LARGE SCALE GENOMIC DNA]</scope>
    <source>
        <strain evidence="4">cv. AL8/78</strain>
    </source>
</reference>
<feature type="compositionally biased region" description="Low complexity" evidence="1">
    <location>
        <begin position="101"/>
        <end position="116"/>
    </location>
</feature>
<evidence type="ECO:0000256" key="1">
    <source>
        <dbReference type="SAM" id="MobiDB-lite"/>
    </source>
</evidence>
<dbReference type="EnsemblPlants" id="AET4Gv20481900.3">
    <property type="protein sequence ID" value="AET4Gv20481900.3"/>
    <property type="gene ID" value="AET4Gv20481900"/>
</dbReference>
<reference evidence="3" key="3">
    <citation type="journal article" date="2017" name="Nature">
        <title>Genome sequence of the progenitor of the wheat D genome Aegilops tauschii.</title>
        <authorList>
            <person name="Luo M.C."/>
            <person name="Gu Y.Q."/>
            <person name="Puiu D."/>
            <person name="Wang H."/>
            <person name="Twardziok S.O."/>
            <person name="Deal K.R."/>
            <person name="Huo N."/>
            <person name="Zhu T."/>
            <person name="Wang L."/>
            <person name="Wang Y."/>
            <person name="McGuire P.E."/>
            <person name="Liu S."/>
            <person name="Long H."/>
            <person name="Ramasamy R.K."/>
            <person name="Rodriguez J.C."/>
            <person name="Van S.L."/>
            <person name="Yuan L."/>
            <person name="Wang Z."/>
            <person name="Xia Z."/>
            <person name="Xiao L."/>
            <person name="Anderson O.D."/>
            <person name="Ouyang S."/>
            <person name="Liang Y."/>
            <person name="Zimin A.V."/>
            <person name="Pertea G."/>
            <person name="Qi P."/>
            <person name="Bennetzen J.L."/>
            <person name="Dai X."/>
            <person name="Dawson M.W."/>
            <person name="Muller H.G."/>
            <person name="Kugler K."/>
            <person name="Rivarola-Duarte L."/>
            <person name="Spannagl M."/>
            <person name="Mayer K.F.X."/>
            <person name="Lu F.H."/>
            <person name="Bevan M.W."/>
            <person name="Leroy P."/>
            <person name="Li P."/>
            <person name="You F.M."/>
            <person name="Sun Q."/>
            <person name="Liu Z."/>
            <person name="Lyons E."/>
            <person name="Wicker T."/>
            <person name="Salzberg S.L."/>
            <person name="Devos K.M."/>
            <person name="Dvorak J."/>
        </authorList>
    </citation>
    <scope>NUCLEOTIDE SEQUENCE [LARGE SCALE GENOMIC DNA]</scope>
    <source>
        <strain evidence="3">cv. AL8/78</strain>
    </source>
</reference>
<feature type="compositionally biased region" description="Basic residues" evidence="1">
    <location>
        <begin position="130"/>
        <end position="140"/>
    </location>
</feature>
<dbReference type="Pfam" id="PF25042">
    <property type="entry name" value="DUF7787"/>
    <property type="match status" value="1"/>
</dbReference>
<proteinExistence type="predicted"/>
<evidence type="ECO:0000313" key="3">
    <source>
        <dbReference type="EnsemblPlants" id="AET4Gv20481900.3"/>
    </source>
</evidence>
<feature type="compositionally biased region" description="Basic residues" evidence="1">
    <location>
        <begin position="218"/>
        <end position="231"/>
    </location>
</feature>
<feature type="domain" description="DUF7787" evidence="2">
    <location>
        <begin position="10"/>
        <end position="37"/>
    </location>
</feature>
<evidence type="ECO:0000259" key="2">
    <source>
        <dbReference type="Pfam" id="PF25042"/>
    </source>
</evidence>
<keyword evidence="4" id="KW-1185">Reference proteome</keyword>
<dbReference type="STRING" id="200361.A0A453I882"/>
<reference evidence="3" key="5">
    <citation type="journal article" date="2021" name="G3 (Bethesda)">
        <title>Aegilops tauschii genome assembly Aet v5.0 features greater sequence contiguity and improved annotation.</title>
        <authorList>
            <person name="Wang L."/>
            <person name="Zhu T."/>
            <person name="Rodriguez J.C."/>
            <person name="Deal K.R."/>
            <person name="Dubcovsky J."/>
            <person name="McGuire P.E."/>
            <person name="Lux T."/>
            <person name="Spannagl M."/>
            <person name="Mayer K.F.X."/>
            <person name="Baldrich P."/>
            <person name="Meyers B.C."/>
            <person name="Huo N."/>
            <person name="Gu Y.Q."/>
            <person name="Zhou H."/>
            <person name="Devos K.M."/>
            <person name="Bennetzen J.L."/>
            <person name="Unver T."/>
            <person name="Budak H."/>
            <person name="Gulick P.J."/>
            <person name="Galiba G."/>
            <person name="Kalapos B."/>
            <person name="Nelson D.R."/>
            <person name="Li P."/>
            <person name="You F.M."/>
            <person name="Luo M.C."/>
            <person name="Dvorak J."/>
        </authorList>
    </citation>
    <scope>NUCLEOTIDE SEQUENCE [LARGE SCALE GENOMIC DNA]</scope>
    <source>
        <strain evidence="3">cv. AL8/78</strain>
    </source>
</reference>
<reference evidence="4" key="2">
    <citation type="journal article" date="2017" name="Nat. Plants">
        <title>The Aegilops tauschii genome reveals multiple impacts of transposons.</title>
        <authorList>
            <person name="Zhao G."/>
            <person name="Zou C."/>
            <person name="Li K."/>
            <person name="Wang K."/>
            <person name="Li T."/>
            <person name="Gao L."/>
            <person name="Zhang X."/>
            <person name="Wang H."/>
            <person name="Yang Z."/>
            <person name="Liu X."/>
            <person name="Jiang W."/>
            <person name="Mao L."/>
            <person name="Kong X."/>
            <person name="Jiao Y."/>
            <person name="Jia J."/>
        </authorList>
    </citation>
    <scope>NUCLEOTIDE SEQUENCE [LARGE SCALE GENOMIC DNA]</scope>
    <source>
        <strain evidence="4">cv. AL8/78</strain>
    </source>
</reference>
<dbReference type="InterPro" id="IPR056689">
    <property type="entry name" value="DUF7787"/>
</dbReference>
<dbReference type="AlphaFoldDB" id="A0A453I882"/>
<reference evidence="3" key="4">
    <citation type="submission" date="2019-03" db="UniProtKB">
        <authorList>
            <consortium name="EnsemblPlants"/>
        </authorList>
    </citation>
    <scope>IDENTIFICATION</scope>
</reference>
<name>A0A453I882_AEGTS</name>
<feature type="compositionally biased region" description="Basic residues" evidence="1">
    <location>
        <begin position="150"/>
        <end position="164"/>
    </location>
</feature>
<sequence length="246" mass="26904">MTKLPAAGRPRLTLEDYVLFFTTRSGRDLTVDQLNQVGPSSICLSAPMSAALLTPPAGVADPLHARLQEVLQLQQAGDRRRAQLARPTTPAPRHSQHQRRGAPAGRRGPLRGPALHGGREARHPGPRLARVPHRLRPLRPRRGDLLLLRAARHHPPGLRGRRPARLPSEHTQRLLQPASRGARRGGDQEAGPEGPGEGGDQEEGEAHEGAAQAPVHRGPGHSRRRRRRPGQQRRHCLCCVICSVVD</sequence>
<feature type="region of interest" description="Disordered" evidence="1">
    <location>
        <begin position="76"/>
        <end position="231"/>
    </location>
</feature>